<dbReference type="Proteomes" id="UP000646827">
    <property type="component" value="Unassembled WGS sequence"/>
</dbReference>
<evidence type="ECO:0000313" key="4">
    <source>
        <dbReference type="Proteomes" id="UP000646827"/>
    </source>
</evidence>
<feature type="transmembrane region" description="Helical" evidence="2">
    <location>
        <begin position="184"/>
        <end position="207"/>
    </location>
</feature>
<proteinExistence type="predicted"/>
<name>A0A8H7VKR4_9FUNG</name>
<dbReference type="InterPro" id="IPR021514">
    <property type="entry name" value="DUF3176"/>
</dbReference>
<feature type="transmembrane region" description="Helical" evidence="2">
    <location>
        <begin position="78"/>
        <end position="104"/>
    </location>
</feature>
<dbReference type="PANTHER" id="PTHR35394:SF5">
    <property type="entry name" value="DUF3176 DOMAIN-CONTAINING PROTEIN"/>
    <property type="match status" value="1"/>
</dbReference>
<reference evidence="3 4" key="1">
    <citation type="submission" date="2020-12" db="EMBL/GenBank/DDBJ databases">
        <title>Metabolic potential, ecology and presence of endohyphal bacteria is reflected in genomic diversity of Mucoromycotina.</title>
        <authorList>
            <person name="Muszewska A."/>
            <person name="Okrasinska A."/>
            <person name="Steczkiewicz K."/>
            <person name="Drgas O."/>
            <person name="Orlowska M."/>
            <person name="Perlinska-Lenart U."/>
            <person name="Aleksandrzak-Piekarczyk T."/>
            <person name="Szatraj K."/>
            <person name="Zielenkiewicz U."/>
            <person name="Pilsyk S."/>
            <person name="Malc E."/>
            <person name="Mieczkowski P."/>
            <person name="Kruszewska J.S."/>
            <person name="Biernat P."/>
            <person name="Pawlowska J."/>
        </authorList>
    </citation>
    <scope>NUCLEOTIDE SEQUENCE [LARGE SCALE GENOMIC DNA]</scope>
    <source>
        <strain evidence="3 4">CBS 142.35</strain>
    </source>
</reference>
<dbReference type="Pfam" id="PF11374">
    <property type="entry name" value="DUF3176"/>
    <property type="match status" value="1"/>
</dbReference>
<keyword evidence="2" id="KW-1133">Transmembrane helix</keyword>
<gene>
    <name evidence="3" type="ORF">INT45_006834</name>
</gene>
<comment type="caution">
    <text evidence="3">The sequence shown here is derived from an EMBL/GenBank/DDBJ whole genome shotgun (WGS) entry which is preliminary data.</text>
</comment>
<evidence type="ECO:0000256" key="2">
    <source>
        <dbReference type="SAM" id="Phobius"/>
    </source>
</evidence>
<feature type="region of interest" description="Disordered" evidence="1">
    <location>
        <begin position="1"/>
        <end position="65"/>
    </location>
</feature>
<feature type="compositionally biased region" description="Polar residues" evidence="1">
    <location>
        <begin position="1"/>
        <end position="31"/>
    </location>
</feature>
<feature type="compositionally biased region" description="Basic and acidic residues" evidence="1">
    <location>
        <begin position="44"/>
        <end position="55"/>
    </location>
</feature>
<evidence type="ECO:0000256" key="1">
    <source>
        <dbReference type="SAM" id="MobiDB-lite"/>
    </source>
</evidence>
<feature type="transmembrane region" description="Helical" evidence="2">
    <location>
        <begin position="124"/>
        <end position="143"/>
    </location>
</feature>
<keyword evidence="2" id="KW-0812">Transmembrane</keyword>
<feature type="transmembrane region" description="Helical" evidence="2">
    <location>
        <begin position="539"/>
        <end position="562"/>
    </location>
</feature>
<dbReference type="EMBL" id="JAEPRB010000246">
    <property type="protein sequence ID" value="KAG2218199.1"/>
    <property type="molecule type" value="Genomic_DNA"/>
</dbReference>
<sequence length="645" mass="72840">MATSSTPLTGTNMQIESTSQVPQNFESLSQITTQSNEENSETEPASKTKEKYPNEKKKKRPSTRKQAIMTKLSGARDLLGMIFLPILNVLLTIALMGTLIYVYISADGQTLDYTMASMKIPSVVALLTTLLKMCIAGGIGYAVSEYKWVRLQDGGVLSLIDLYDACTRGVGGALRVIFSLRLDYVIIPAIIFQFGLIAIGPASQVVLTTYASDHYCLNGSDNFNGKLHHVNLSFDDLSTLRYPYDQRLNYGLRNQYLVVFGFDTAPYKGDIPINYDYDNETISLKFSNVEMFYTDMECHDGTFEETQIIDEKTRNPTTLADYYRNSQPVAPRVFYSGSMFNRTYFDIVRQSVPAEVYPNGRPEVRNFVGDQTFVTMTYQGQATRKSIERLEEIVVQECTLRTQKSFNTIHTNEGQSYLIEPGPKQPIDMDYDRLINASLWMSTDDYSGFPRLMLNAYSYQLTLLMTMTVLKQEAFQNRLANAWATNNPDRNTMENFLRDAFNQTDLSVSLIRPEQSITGTYGEGCYPIQAVYALDRASYYTISLILAVPLLWWVSVWIASLYQTNGVSRGNSQIALLVTGFTKSAAEQFKGYSYAGQRTLFEKASTVDITFGEVKRMDHKPGHIGFGLENELHPLRARRRPISRA</sequence>
<protein>
    <submittedName>
        <fullName evidence="3">Uncharacterized protein</fullName>
    </submittedName>
</protein>
<dbReference type="AlphaFoldDB" id="A0A8H7VKR4"/>
<accession>A0A8H7VKR4</accession>
<keyword evidence="4" id="KW-1185">Reference proteome</keyword>
<dbReference type="PANTHER" id="PTHR35394">
    <property type="entry name" value="DUF3176 DOMAIN-CONTAINING PROTEIN"/>
    <property type="match status" value="1"/>
</dbReference>
<dbReference type="OrthoDB" id="5376804at2759"/>
<evidence type="ECO:0000313" key="3">
    <source>
        <dbReference type="EMBL" id="KAG2218199.1"/>
    </source>
</evidence>
<keyword evidence="2" id="KW-0472">Membrane</keyword>
<organism evidence="3 4">
    <name type="scientific">Circinella minor</name>
    <dbReference type="NCBI Taxonomy" id="1195481"/>
    <lineage>
        <taxon>Eukaryota</taxon>
        <taxon>Fungi</taxon>
        <taxon>Fungi incertae sedis</taxon>
        <taxon>Mucoromycota</taxon>
        <taxon>Mucoromycotina</taxon>
        <taxon>Mucoromycetes</taxon>
        <taxon>Mucorales</taxon>
        <taxon>Lichtheimiaceae</taxon>
        <taxon>Circinella</taxon>
    </lineage>
</organism>